<keyword evidence="1" id="KW-0812">Transmembrane</keyword>
<protein>
    <submittedName>
        <fullName evidence="2">Uncharacterized protein</fullName>
    </submittedName>
</protein>
<name>A0A6J5L0T5_9CAUD</name>
<reference evidence="2" key="1">
    <citation type="submission" date="2020-04" db="EMBL/GenBank/DDBJ databases">
        <authorList>
            <person name="Chiriac C."/>
            <person name="Salcher M."/>
            <person name="Ghai R."/>
            <person name="Kavagutti S V."/>
        </authorList>
    </citation>
    <scope>NUCLEOTIDE SEQUENCE</scope>
</reference>
<keyword evidence="1" id="KW-1133">Transmembrane helix</keyword>
<proteinExistence type="predicted"/>
<accession>A0A6J5L0T5</accession>
<organism evidence="2">
    <name type="scientific">uncultured Caudovirales phage</name>
    <dbReference type="NCBI Taxonomy" id="2100421"/>
    <lineage>
        <taxon>Viruses</taxon>
        <taxon>Duplodnaviria</taxon>
        <taxon>Heunggongvirae</taxon>
        <taxon>Uroviricota</taxon>
        <taxon>Caudoviricetes</taxon>
        <taxon>Peduoviridae</taxon>
        <taxon>Maltschvirus</taxon>
        <taxon>Maltschvirus maltsch</taxon>
    </lineage>
</organism>
<dbReference type="EMBL" id="LR798231">
    <property type="protein sequence ID" value="CAB5208857.1"/>
    <property type="molecule type" value="Genomic_DNA"/>
</dbReference>
<evidence type="ECO:0000313" key="2">
    <source>
        <dbReference type="EMBL" id="CAB4126020.1"/>
    </source>
</evidence>
<dbReference type="EMBL" id="LR796187">
    <property type="protein sequence ID" value="CAB4126020.1"/>
    <property type="molecule type" value="Genomic_DNA"/>
</dbReference>
<evidence type="ECO:0000313" key="3">
    <source>
        <dbReference type="EMBL" id="CAB5208857.1"/>
    </source>
</evidence>
<evidence type="ECO:0000256" key="1">
    <source>
        <dbReference type="SAM" id="Phobius"/>
    </source>
</evidence>
<gene>
    <name evidence="3" type="ORF">UFOVP181_218</name>
    <name evidence="2" type="ORF">UFOVP57_421</name>
</gene>
<keyword evidence="1" id="KW-0472">Membrane</keyword>
<feature type="transmembrane region" description="Helical" evidence="1">
    <location>
        <begin position="12"/>
        <end position="28"/>
    </location>
</feature>
<sequence>MNPVKRFNIARYAVPIWLVLIFAIIALVKKPTSEPEVQTNVFCAYGKIFIEFEEGNHKWGTMMLNDNGKPIQCQDPVSNTPAVSFEKINNI</sequence>